<name>A0A1S4FKT3_AEDAE</name>
<dbReference type="EMBL" id="CH477534">
    <property type="protein sequence ID" value="EAT39393.1"/>
    <property type="molecule type" value="Genomic_DNA"/>
</dbReference>
<sequence>MMALRTLRHIAPAISGTAKTSLASVTTSRNFWGWINMMFNRVDTARLKVVGPDRLCAEWLLRNGARAKFVNIPHEQVNYNLLPNEKVSVLIEEFDGTDSGIMHIGFDHLKGLTRLRKIRLHNCVYLEDQALAKLRFVADTLEELEVSNCKNVTDFGLLSLKDLKKLKQLSTHNLPYVKNLQKVEEELKKSLPNCSMDLKP</sequence>
<dbReference type="AlphaFoldDB" id="A0A1S4FKT3"/>
<dbReference type="Proteomes" id="UP000682892">
    <property type="component" value="Unassembled WGS sequence"/>
</dbReference>
<dbReference type="OMA" id="IFDMLYV"/>
<proteinExistence type="predicted"/>
<organism evidence="1 2">
    <name type="scientific">Aedes aegypti</name>
    <name type="common">Yellowfever mosquito</name>
    <name type="synonym">Culex aegypti</name>
    <dbReference type="NCBI Taxonomy" id="7159"/>
    <lineage>
        <taxon>Eukaryota</taxon>
        <taxon>Metazoa</taxon>
        <taxon>Ecdysozoa</taxon>
        <taxon>Arthropoda</taxon>
        <taxon>Hexapoda</taxon>
        <taxon>Insecta</taxon>
        <taxon>Pterygota</taxon>
        <taxon>Neoptera</taxon>
        <taxon>Endopterygota</taxon>
        <taxon>Diptera</taxon>
        <taxon>Nematocera</taxon>
        <taxon>Culicoidea</taxon>
        <taxon>Culicidae</taxon>
        <taxon>Culicinae</taxon>
        <taxon>Aedini</taxon>
        <taxon>Aedes</taxon>
        <taxon>Stegomyia</taxon>
    </lineage>
</organism>
<reference evidence="1" key="3">
    <citation type="submission" date="2012-09" db="EMBL/GenBank/DDBJ databases">
        <authorList>
            <consortium name="VectorBase"/>
        </authorList>
    </citation>
    <scope>NUCLEOTIDE SEQUENCE</scope>
    <source>
        <strain evidence="1">Liverpool</strain>
    </source>
</reference>
<dbReference type="SUPFAM" id="SSF52047">
    <property type="entry name" value="RNI-like"/>
    <property type="match status" value="1"/>
</dbReference>
<dbReference type="HOGENOM" id="CLU_100746_0_0_1"/>
<dbReference type="Gene3D" id="3.80.10.10">
    <property type="entry name" value="Ribonuclease Inhibitor"/>
    <property type="match status" value="1"/>
</dbReference>
<reference evidence="1" key="2">
    <citation type="journal article" date="2007" name="Science">
        <title>Genome sequence of Aedes aegypti, a major arbovirus vector.</title>
        <authorList>
            <person name="Nene V."/>
            <person name="Wortman J.R."/>
            <person name="Lawson D."/>
            <person name="Haas B."/>
            <person name="Kodira C."/>
            <person name="Tu Z.J."/>
            <person name="Loftus B."/>
            <person name="Xi Z."/>
            <person name="Megy K."/>
            <person name="Grabherr M."/>
            <person name="Ren Q."/>
            <person name="Zdobnov E.M."/>
            <person name="Lobo N.F."/>
            <person name="Campbell K.S."/>
            <person name="Brown S.E."/>
            <person name="Bonaldo M.F."/>
            <person name="Zhu J."/>
            <person name="Sinkins S.P."/>
            <person name="Hogenkamp D.G."/>
            <person name="Amedeo P."/>
            <person name="Arensburger P."/>
            <person name="Atkinson P.W."/>
            <person name="Bidwell S."/>
            <person name="Biedler J."/>
            <person name="Birney E."/>
            <person name="Bruggner R.V."/>
            <person name="Costas J."/>
            <person name="Coy M.R."/>
            <person name="Crabtree J."/>
            <person name="Crawford M."/>
            <person name="Debruyn B."/>
            <person name="Decaprio D."/>
            <person name="Eiglmeier K."/>
            <person name="Eisenstadt E."/>
            <person name="El-Dorry H."/>
            <person name="Gelbart W.M."/>
            <person name="Gomes S.L."/>
            <person name="Hammond M."/>
            <person name="Hannick L.I."/>
            <person name="Hogan J.R."/>
            <person name="Holmes M.H."/>
            <person name="Jaffe D."/>
            <person name="Johnston J.S."/>
            <person name="Kennedy R.C."/>
            <person name="Koo H."/>
            <person name="Kravitz S."/>
            <person name="Kriventseva E.V."/>
            <person name="Kulp D."/>
            <person name="Labutti K."/>
            <person name="Lee E."/>
            <person name="Li S."/>
            <person name="Lovin D.D."/>
            <person name="Mao C."/>
            <person name="Mauceli E."/>
            <person name="Menck C.F."/>
            <person name="Miller J.R."/>
            <person name="Montgomery P."/>
            <person name="Mori A."/>
            <person name="Nascimento A.L."/>
            <person name="Naveira H.F."/>
            <person name="Nusbaum C."/>
            <person name="O'leary S."/>
            <person name="Orvis J."/>
            <person name="Pertea M."/>
            <person name="Quesneville H."/>
            <person name="Reidenbach K.R."/>
            <person name="Rogers Y.H."/>
            <person name="Roth C.W."/>
            <person name="Schneider J.R."/>
            <person name="Schatz M."/>
            <person name="Shumway M."/>
            <person name="Stanke M."/>
            <person name="Stinson E.O."/>
            <person name="Tubio J.M."/>
            <person name="Vanzee J.P."/>
            <person name="Verjovski-Almeida S."/>
            <person name="Werner D."/>
            <person name="White O."/>
            <person name="Wyder S."/>
            <person name="Zeng Q."/>
            <person name="Zhao Q."/>
            <person name="Zhao Y."/>
            <person name="Hill C.A."/>
            <person name="Raikhel A.S."/>
            <person name="Soares M.B."/>
            <person name="Knudson D.L."/>
            <person name="Lee N.H."/>
            <person name="Galagan J."/>
            <person name="Salzberg S.L."/>
            <person name="Paulsen I.T."/>
            <person name="Dimopoulos G."/>
            <person name="Collins F.H."/>
            <person name="Birren B."/>
            <person name="Fraser-Liggett C.M."/>
            <person name="Severson D.W."/>
        </authorList>
    </citation>
    <scope>NUCLEOTIDE SEQUENCE [LARGE SCALE GENOMIC DNA]</scope>
    <source>
        <strain evidence="1">Liverpool</strain>
    </source>
</reference>
<accession>A0A1S4FKT3</accession>
<evidence type="ECO:0000313" key="1">
    <source>
        <dbReference type="EMBL" id="EAT39393.1"/>
    </source>
</evidence>
<dbReference type="OrthoDB" id="5859291at2759"/>
<protein>
    <submittedName>
        <fullName evidence="1">AAEL008790-PA</fullName>
    </submittedName>
</protein>
<dbReference type="InterPro" id="IPR032675">
    <property type="entry name" value="LRR_dom_sf"/>
</dbReference>
<dbReference type="KEGG" id="aag:5571075"/>
<evidence type="ECO:0000313" key="2">
    <source>
        <dbReference type="Proteomes" id="UP000682892"/>
    </source>
</evidence>
<gene>
    <name evidence="1" type="ORF">AaeL_AAEL008790</name>
</gene>
<reference evidence="1" key="1">
    <citation type="submission" date="2005-10" db="EMBL/GenBank/DDBJ databases">
        <authorList>
            <person name="Loftus B.J."/>
            <person name="Nene V.M."/>
            <person name="Hannick L.I."/>
            <person name="Bidwell S."/>
            <person name="Haas B."/>
            <person name="Amedeo P."/>
            <person name="Orvis J."/>
            <person name="Wortman J.R."/>
            <person name="White O.R."/>
            <person name="Salzberg S."/>
            <person name="Shumway M."/>
            <person name="Koo H."/>
            <person name="Zhao Y."/>
            <person name="Holmes M."/>
            <person name="Miller J."/>
            <person name="Schatz M."/>
            <person name="Pop M."/>
            <person name="Pai G."/>
            <person name="Utterback T."/>
            <person name="Rogers Y.-H."/>
            <person name="Kravitz S."/>
            <person name="Fraser C.M."/>
        </authorList>
    </citation>
    <scope>NUCLEOTIDE SEQUENCE</scope>
    <source>
        <strain evidence="1">Liverpool</strain>
    </source>
</reference>